<reference evidence="1 2" key="1">
    <citation type="journal article" date="2007" name="Genome Res.">
        <title>Genome characteristics of facultatively symbiotic Frankia sp. strains reflect host range and host plant biogeography.</title>
        <authorList>
            <person name="Normand P."/>
            <person name="Lapierre P."/>
            <person name="Tisa L.S."/>
            <person name="Gogarten J.P."/>
            <person name="Alloisio N."/>
            <person name="Bagnarol E."/>
            <person name="Bassi C.A."/>
            <person name="Berry A.M."/>
            <person name="Bickhart D.M."/>
            <person name="Choisne N."/>
            <person name="Couloux A."/>
            <person name="Cournoyer B."/>
            <person name="Cruveiller S."/>
            <person name="Daubin V."/>
            <person name="Demange N."/>
            <person name="Francino M.P."/>
            <person name="Goltsman E."/>
            <person name="Huang Y."/>
            <person name="Kopp O.R."/>
            <person name="Labarre L."/>
            <person name="Lapidus A."/>
            <person name="Lavire C."/>
            <person name="Marechal J."/>
            <person name="Martinez M."/>
            <person name="Mastronunzio J.E."/>
            <person name="Mullin B.C."/>
            <person name="Niemann J."/>
            <person name="Pujic P."/>
            <person name="Rawnsley T."/>
            <person name="Rouy Z."/>
            <person name="Schenowitz C."/>
            <person name="Sellstedt A."/>
            <person name="Tavares F."/>
            <person name="Tomkins J.P."/>
            <person name="Vallenet D."/>
            <person name="Valverde C."/>
            <person name="Wall L.G."/>
            <person name="Wang Y."/>
            <person name="Medigue C."/>
            <person name="Benson D.R."/>
        </authorList>
    </citation>
    <scope>NUCLEOTIDE SEQUENCE [LARGE SCALE GENOMIC DNA]</scope>
    <source>
        <strain evidence="2">DSM 45818 / CECT 9043 / CcI3</strain>
    </source>
</reference>
<organism evidence="1 2">
    <name type="scientific">Frankia casuarinae (strain DSM 45818 / CECT 9043 / HFP020203 / CcI3)</name>
    <dbReference type="NCBI Taxonomy" id="106370"/>
    <lineage>
        <taxon>Bacteria</taxon>
        <taxon>Bacillati</taxon>
        <taxon>Actinomycetota</taxon>
        <taxon>Actinomycetes</taxon>
        <taxon>Frankiales</taxon>
        <taxon>Frankiaceae</taxon>
        <taxon>Frankia</taxon>
    </lineage>
</organism>
<dbReference type="KEGG" id="fra:Francci3_1027"/>
<dbReference type="RefSeq" id="WP_011435478.1">
    <property type="nucleotide sequence ID" value="NC_007777.1"/>
</dbReference>
<name>Q2JE82_FRACC</name>
<evidence type="ECO:0000313" key="2">
    <source>
        <dbReference type="Proteomes" id="UP000001937"/>
    </source>
</evidence>
<gene>
    <name evidence="1" type="ordered locus">Francci3_1027</name>
</gene>
<protein>
    <submittedName>
        <fullName evidence="1">Uncharacterized protein</fullName>
    </submittedName>
</protein>
<dbReference type="HOGENOM" id="CLU_180676_0_0_11"/>
<dbReference type="EMBL" id="CP000249">
    <property type="protein sequence ID" value="ABD10410.1"/>
    <property type="molecule type" value="Genomic_DNA"/>
</dbReference>
<proteinExistence type="predicted"/>
<dbReference type="Proteomes" id="UP000001937">
    <property type="component" value="Chromosome"/>
</dbReference>
<keyword evidence="2" id="KW-1185">Reference proteome</keyword>
<accession>Q2JE82</accession>
<dbReference type="STRING" id="106370.Francci3_1027"/>
<dbReference type="AlphaFoldDB" id="Q2JE82"/>
<evidence type="ECO:0000313" key="1">
    <source>
        <dbReference type="EMBL" id="ABD10410.1"/>
    </source>
</evidence>
<sequence>MTGHDADPSGSFTSLALYVGTSWYAVCHSYPHRPPILSLTVGPTALSLSSVAEADPAAHLAFARALRDAVNTYLADCERIALAAQNDAPPTENAA</sequence>
<dbReference type="OrthoDB" id="3213877at2"/>